<feature type="compositionally biased region" description="Polar residues" evidence="1">
    <location>
        <begin position="18"/>
        <end position="28"/>
    </location>
</feature>
<sequence>MNQPQKDRKRKMDALISGDNSKAHASQDSCCSSAKTPCMAAQGSASGDSQLSTHTGTMRHEFVTVLRDLEHEGSPSLIHTHACELEDVWSYRYPLPLSRIKTKPIKTGYSQRPIRNDHSSTGCSRRDRTAGDGVSACGHKTPFGKEKKEVVSDMENKLCLFVCFVEHLAHSSHLNPIGTEDGQGGEAVADEILIHKRLQHQHIVSLFNTILYQGK</sequence>
<dbReference type="Proteomes" id="UP000735302">
    <property type="component" value="Unassembled WGS sequence"/>
</dbReference>
<accession>A0AAV4AE97</accession>
<feature type="region of interest" description="Disordered" evidence="1">
    <location>
        <begin position="1"/>
        <end position="28"/>
    </location>
</feature>
<keyword evidence="3" id="KW-1185">Reference proteome</keyword>
<proteinExistence type="predicted"/>
<evidence type="ECO:0000313" key="3">
    <source>
        <dbReference type="Proteomes" id="UP000735302"/>
    </source>
</evidence>
<gene>
    <name evidence="2" type="ORF">PoB_003299500</name>
</gene>
<dbReference type="EMBL" id="BLXT01003775">
    <property type="protein sequence ID" value="GFO06490.1"/>
    <property type="molecule type" value="Genomic_DNA"/>
</dbReference>
<comment type="caution">
    <text evidence="2">The sequence shown here is derived from an EMBL/GenBank/DDBJ whole genome shotgun (WGS) entry which is preliminary data.</text>
</comment>
<evidence type="ECO:0000313" key="2">
    <source>
        <dbReference type="EMBL" id="GFO06490.1"/>
    </source>
</evidence>
<name>A0AAV4AE97_9GAST</name>
<dbReference type="AlphaFoldDB" id="A0AAV4AE97"/>
<protein>
    <submittedName>
        <fullName evidence="2">Uncharacterized protein</fullName>
    </submittedName>
</protein>
<evidence type="ECO:0000256" key="1">
    <source>
        <dbReference type="SAM" id="MobiDB-lite"/>
    </source>
</evidence>
<feature type="region of interest" description="Disordered" evidence="1">
    <location>
        <begin position="109"/>
        <end position="128"/>
    </location>
</feature>
<feature type="compositionally biased region" description="Basic and acidic residues" evidence="1">
    <location>
        <begin position="114"/>
        <end position="128"/>
    </location>
</feature>
<organism evidence="2 3">
    <name type="scientific">Plakobranchus ocellatus</name>
    <dbReference type="NCBI Taxonomy" id="259542"/>
    <lineage>
        <taxon>Eukaryota</taxon>
        <taxon>Metazoa</taxon>
        <taxon>Spiralia</taxon>
        <taxon>Lophotrochozoa</taxon>
        <taxon>Mollusca</taxon>
        <taxon>Gastropoda</taxon>
        <taxon>Heterobranchia</taxon>
        <taxon>Euthyneura</taxon>
        <taxon>Panpulmonata</taxon>
        <taxon>Sacoglossa</taxon>
        <taxon>Placobranchoidea</taxon>
        <taxon>Plakobranchidae</taxon>
        <taxon>Plakobranchus</taxon>
    </lineage>
</organism>
<reference evidence="2 3" key="1">
    <citation type="journal article" date="2021" name="Elife">
        <title>Chloroplast acquisition without the gene transfer in kleptoplastic sea slugs, Plakobranchus ocellatus.</title>
        <authorList>
            <person name="Maeda T."/>
            <person name="Takahashi S."/>
            <person name="Yoshida T."/>
            <person name="Shimamura S."/>
            <person name="Takaki Y."/>
            <person name="Nagai Y."/>
            <person name="Toyoda A."/>
            <person name="Suzuki Y."/>
            <person name="Arimoto A."/>
            <person name="Ishii H."/>
            <person name="Satoh N."/>
            <person name="Nishiyama T."/>
            <person name="Hasebe M."/>
            <person name="Maruyama T."/>
            <person name="Minagawa J."/>
            <person name="Obokata J."/>
            <person name="Shigenobu S."/>
        </authorList>
    </citation>
    <scope>NUCLEOTIDE SEQUENCE [LARGE SCALE GENOMIC DNA]</scope>
</reference>